<feature type="compositionally biased region" description="Basic and acidic residues" evidence="1">
    <location>
        <begin position="147"/>
        <end position="167"/>
    </location>
</feature>
<dbReference type="Proteomes" id="UP000054558">
    <property type="component" value="Unassembled WGS sequence"/>
</dbReference>
<sequence length="309" mass="34121">MDLSRILKVCGDDFEELGTAHCHGTQVQNSAEHAELFRSVLEGRTDQDNVEDSPFGTASVERTAESVRNRSCFASEWAASGGVSGDQDRAPWFLVGSQERAEEAGPQFLSEEPEVVAFLLESVIYRVDNEAALRSLETGIAISEDEKNALTPRDSNRERDRTPRPLSDESTDGVELAGDAVVRHVAARDADTAPSEAQSAGARETGTGLTATGKERGRVTTGKVSEPMKRDREERLEIGPAATGMARKWRSGAFRSHEKQRNSKVHAEMKSVKEVWFALLLRIWKDPRGLCRVQETNWKCLKPGPVNWT</sequence>
<evidence type="ECO:0000313" key="2">
    <source>
        <dbReference type="EMBL" id="GAQ82641.1"/>
    </source>
</evidence>
<keyword evidence="3" id="KW-1185">Reference proteome</keyword>
<name>A0A1Y1I0F6_KLENI</name>
<evidence type="ECO:0000313" key="3">
    <source>
        <dbReference type="Proteomes" id="UP000054558"/>
    </source>
</evidence>
<dbReference type="EMBL" id="DF237067">
    <property type="protein sequence ID" value="GAQ82641.1"/>
    <property type="molecule type" value="Genomic_DNA"/>
</dbReference>
<organism evidence="2 3">
    <name type="scientific">Klebsormidium nitens</name>
    <name type="common">Green alga</name>
    <name type="synonym">Ulothrix nitens</name>
    <dbReference type="NCBI Taxonomy" id="105231"/>
    <lineage>
        <taxon>Eukaryota</taxon>
        <taxon>Viridiplantae</taxon>
        <taxon>Streptophyta</taxon>
        <taxon>Klebsormidiophyceae</taxon>
        <taxon>Klebsormidiales</taxon>
        <taxon>Klebsormidiaceae</taxon>
        <taxon>Klebsormidium</taxon>
    </lineage>
</organism>
<feature type="region of interest" description="Disordered" evidence="1">
    <location>
        <begin position="147"/>
        <end position="175"/>
    </location>
</feature>
<gene>
    <name evidence="2" type="ORF">KFL_001180200</name>
</gene>
<protein>
    <submittedName>
        <fullName evidence="2">Solute:sodium symporters</fullName>
    </submittedName>
</protein>
<proteinExistence type="predicted"/>
<accession>A0A1Y1I0F6</accession>
<evidence type="ECO:0000256" key="1">
    <source>
        <dbReference type="SAM" id="MobiDB-lite"/>
    </source>
</evidence>
<reference evidence="2 3" key="1">
    <citation type="journal article" date="2014" name="Nat. Commun.">
        <title>Klebsormidium flaccidum genome reveals primary factors for plant terrestrial adaptation.</title>
        <authorList>
            <person name="Hori K."/>
            <person name="Maruyama F."/>
            <person name="Fujisawa T."/>
            <person name="Togashi T."/>
            <person name="Yamamoto N."/>
            <person name="Seo M."/>
            <person name="Sato S."/>
            <person name="Yamada T."/>
            <person name="Mori H."/>
            <person name="Tajima N."/>
            <person name="Moriyama T."/>
            <person name="Ikeuchi M."/>
            <person name="Watanabe M."/>
            <person name="Wada H."/>
            <person name="Kobayashi K."/>
            <person name="Saito M."/>
            <person name="Masuda T."/>
            <person name="Sasaki-Sekimoto Y."/>
            <person name="Mashiguchi K."/>
            <person name="Awai K."/>
            <person name="Shimojima M."/>
            <person name="Masuda S."/>
            <person name="Iwai M."/>
            <person name="Nobusawa T."/>
            <person name="Narise T."/>
            <person name="Kondo S."/>
            <person name="Saito H."/>
            <person name="Sato R."/>
            <person name="Murakawa M."/>
            <person name="Ihara Y."/>
            <person name="Oshima-Yamada Y."/>
            <person name="Ohtaka K."/>
            <person name="Satoh M."/>
            <person name="Sonobe K."/>
            <person name="Ishii M."/>
            <person name="Ohtani R."/>
            <person name="Kanamori-Sato M."/>
            <person name="Honoki R."/>
            <person name="Miyazaki D."/>
            <person name="Mochizuki H."/>
            <person name="Umetsu J."/>
            <person name="Higashi K."/>
            <person name="Shibata D."/>
            <person name="Kamiya Y."/>
            <person name="Sato N."/>
            <person name="Nakamura Y."/>
            <person name="Tabata S."/>
            <person name="Ida S."/>
            <person name="Kurokawa K."/>
            <person name="Ohta H."/>
        </authorList>
    </citation>
    <scope>NUCLEOTIDE SEQUENCE [LARGE SCALE GENOMIC DNA]</scope>
    <source>
        <strain evidence="2 3">NIES-2285</strain>
    </source>
</reference>
<feature type="region of interest" description="Disordered" evidence="1">
    <location>
        <begin position="188"/>
        <end position="231"/>
    </location>
</feature>
<dbReference type="AlphaFoldDB" id="A0A1Y1I0F6"/>